<evidence type="ECO:0000256" key="7">
    <source>
        <dbReference type="ARBA" id="ARBA00023242"/>
    </source>
</evidence>
<keyword evidence="11" id="KW-1185">Reference proteome</keyword>
<evidence type="ECO:0000256" key="1">
    <source>
        <dbReference type="ARBA" id="ARBA00004123"/>
    </source>
</evidence>
<protein>
    <recommendedName>
        <fullName evidence="12">Chromatin modification-related protein EAF6</fullName>
    </recommendedName>
</protein>
<evidence type="ECO:0000256" key="9">
    <source>
        <dbReference type="SAM" id="MobiDB-lite"/>
    </source>
</evidence>
<dbReference type="InterPro" id="IPR015418">
    <property type="entry name" value="Eaf6"/>
</dbReference>
<comment type="caution">
    <text evidence="10">The sequence shown here is derived from an EMBL/GenBank/DDBJ whole genome shotgun (WGS) entry which is preliminary data.</text>
</comment>
<keyword evidence="6" id="KW-0804">Transcription</keyword>
<dbReference type="GO" id="GO:0005634">
    <property type="term" value="C:nucleus"/>
    <property type="evidence" value="ECO:0007669"/>
    <property type="project" value="UniProtKB-SubCell"/>
</dbReference>
<dbReference type="OrthoDB" id="440324at2759"/>
<evidence type="ECO:0008006" key="12">
    <source>
        <dbReference type="Google" id="ProtNLM"/>
    </source>
</evidence>
<evidence type="ECO:0000313" key="11">
    <source>
        <dbReference type="Proteomes" id="UP000054937"/>
    </source>
</evidence>
<keyword evidence="4" id="KW-0805">Transcription regulation</keyword>
<keyword evidence="3" id="KW-0156">Chromatin regulator</keyword>
<proteinExistence type="inferred from homology"/>
<keyword evidence="5 8" id="KW-0175">Coiled coil</keyword>
<dbReference type="Proteomes" id="UP000054937">
    <property type="component" value="Unassembled WGS sequence"/>
</dbReference>
<evidence type="ECO:0000256" key="6">
    <source>
        <dbReference type="ARBA" id="ARBA00023163"/>
    </source>
</evidence>
<dbReference type="GO" id="GO:0000123">
    <property type="term" value="C:histone acetyltransferase complex"/>
    <property type="evidence" value="ECO:0007669"/>
    <property type="project" value="InterPro"/>
</dbReference>
<dbReference type="AlphaFoldDB" id="A0A0V0QJK1"/>
<evidence type="ECO:0000256" key="5">
    <source>
        <dbReference type="ARBA" id="ARBA00023054"/>
    </source>
</evidence>
<comment type="subcellular location">
    <subcellularLocation>
        <location evidence="1">Nucleus</location>
    </subcellularLocation>
</comment>
<accession>A0A0V0QJK1</accession>
<dbReference type="Pfam" id="PF09340">
    <property type="entry name" value="NuA4"/>
    <property type="match status" value="1"/>
</dbReference>
<dbReference type="EMBL" id="LDAU01000155">
    <property type="protein sequence ID" value="KRX02296.1"/>
    <property type="molecule type" value="Genomic_DNA"/>
</dbReference>
<evidence type="ECO:0000256" key="3">
    <source>
        <dbReference type="ARBA" id="ARBA00022853"/>
    </source>
</evidence>
<dbReference type="PANTHER" id="PTHR13476">
    <property type="entry name" value="CHROMATIN MODIFICATION-RELATED PROTEIN MEAF6"/>
    <property type="match status" value="1"/>
</dbReference>
<keyword evidence="7" id="KW-0539">Nucleus</keyword>
<gene>
    <name evidence="10" type="ORF">PPERSA_09913</name>
</gene>
<sequence length="198" mass="23214">MTQQFIEMIDKKTLLEQELQTLEQQIYDLETHYLEGTQNTGKYLNVLNLGDQLNYIKKGNIIKGWEGYFTLKSNKQQNMPLKKPKISDNERIFSLSSMTSPAQRNNEENYERNIHNANGLSQQIKSKKNKKRKNYDSKRQTDSPSRNQDLESSLVDDLLSENRDEDSIIDNKPQSPIKKKKIKKEKTKTKQGKLQKYN</sequence>
<dbReference type="InParanoid" id="A0A0V0QJK1"/>
<name>A0A0V0QJK1_PSEPJ</name>
<feature type="region of interest" description="Disordered" evidence="9">
    <location>
        <begin position="113"/>
        <end position="198"/>
    </location>
</feature>
<evidence type="ECO:0000256" key="4">
    <source>
        <dbReference type="ARBA" id="ARBA00023015"/>
    </source>
</evidence>
<comment type="similarity">
    <text evidence="2">Belongs to the EAF6 family.</text>
</comment>
<feature type="coiled-coil region" evidence="8">
    <location>
        <begin position="5"/>
        <end position="32"/>
    </location>
</feature>
<evidence type="ECO:0000313" key="10">
    <source>
        <dbReference type="EMBL" id="KRX02296.1"/>
    </source>
</evidence>
<reference evidence="10 11" key="1">
    <citation type="journal article" date="2015" name="Sci. Rep.">
        <title>Genome of the facultative scuticociliatosis pathogen Pseudocohnilembus persalinus provides insight into its virulence through horizontal gene transfer.</title>
        <authorList>
            <person name="Xiong J."/>
            <person name="Wang G."/>
            <person name="Cheng J."/>
            <person name="Tian M."/>
            <person name="Pan X."/>
            <person name="Warren A."/>
            <person name="Jiang C."/>
            <person name="Yuan D."/>
            <person name="Miao W."/>
        </authorList>
    </citation>
    <scope>NUCLEOTIDE SEQUENCE [LARGE SCALE GENOMIC DNA]</scope>
    <source>
        <strain evidence="10">36N120E</strain>
    </source>
</reference>
<dbReference type="GO" id="GO:0006325">
    <property type="term" value="P:chromatin organization"/>
    <property type="evidence" value="ECO:0007669"/>
    <property type="project" value="UniProtKB-KW"/>
</dbReference>
<evidence type="ECO:0000256" key="2">
    <source>
        <dbReference type="ARBA" id="ARBA00010916"/>
    </source>
</evidence>
<feature type="compositionally biased region" description="Basic residues" evidence="9">
    <location>
        <begin position="177"/>
        <end position="198"/>
    </location>
</feature>
<organism evidence="10 11">
    <name type="scientific">Pseudocohnilembus persalinus</name>
    <name type="common">Ciliate</name>
    <dbReference type="NCBI Taxonomy" id="266149"/>
    <lineage>
        <taxon>Eukaryota</taxon>
        <taxon>Sar</taxon>
        <taxon>Alveolata</taxon>
        <taxon>Ciliophora</taxon>
        <taxon>Intramacronucleata</taxon>
        <taxon>Oligohymenophorea</taxon>
        <taxon>Scuticociliatia</taxon>
        <taxon>Philasterida</taxon>
        <taxon>Pseudocohnilembidae</taxon>
        <taxon>Pseudocohnilembus</taxon>
    </lineage>
</organism>
<evidence type="ECO:0000256" key="8">
    <source>
        <dbReference type="SAM" id="Coils"/>
    </source>
</evidence>
<feature type="compositionally biased region" description="Polar residues" evidence="9">
    <location>
        <begin position="115"/>
        <end position="124"/>
    </location>
</feature>